<keyword evidence="2" id="KW-1185">Reference proteome</keyword>
<protein>
    <submittedName>
        <fullName evidence="1">Uncharacterized protein</fullName>
    </submittedName>
</protein>
<gene>
    <name evidence="1" type="ORF">CPAL_19810</name>
</gene>
<dbReference type="RefSeq" id="WP_106024523.1">
    <property type="nucleotide sequence ID" value="NZ_PVXN01000053.1"/>
</dbReference>
<proteinExistence type="predicted"/>
<accession>A0A2T0APR4</accession>
<dbReference type="AlphaFoldDB" id="A0A2T0APR4"/>
<dbReference type="OrthoDB" id="2991179at2"/>
<sequence length="109" mass="13038">MKKLILTSRQLEDIYFGESERFAIIKEREWEQEHKYQLKQIIFEDTTTGIKYSAYIGRSGSPFTDWTYNSEIMDKNEEVCPVEEKEVVIKKWVYVDDDKITETEKVKSI</sequence>
<dbReference type="EMBL" id="PVXN01000053">
    <property type="protein sequence ID" value="PRR70891.1"/>
    <property type="molecule type" value="Genomic_DNA"/>
</dbReference>
<name>A0A2T0APR4_9CLOT</name>
<evidence type="ECO:0000313" key="2">
    <source>
        <dbReference type="Proteomes" id="UP000239614"/>
    </source>
</evidence>
<dbReference type="Proteomes" id="UP000239614">
    <property type="component" value="Unassembled WGS sequence"/>
</dbReference>
<evidence type="ECO:0000313" key="1">
    <source>
        <dbReference type="EMBL" id="PRR70891.1"/>
    </source>
</evidence>
<comment type="caution">
    <text evidence="1">The sequence shown here is derived from an EMBL/GenBank/DDBJ whole genome shotgun (WGS) entry which is preliminary data.</text>
</comment>
<reference evidence="1 2" key="1">
    <citation type="submission" date="2018-03" db="EMBL/GenBank/DDBJ databases">
        <title>Genome sequence of Clostridium thermopalmarium DSM 5974.</title>
        <authorList>
            <person name="Poehlein A."/>
            <person name="Daniel R."/>
        </authorList>
    </citation>
    <scope>NUCLEOTIDE SEQUENCE [LARGE SCALE GENOMIC DNA]</scope>
    <source>
        <strain evidence="1 2">DSM 5974</strain>
    </source>
</reference>
<organism evidence="1 2">
    <name type="scientific">Clostridium thermopalmarium DSM 5974</name>
    <dbReference type="NCBI Taxonomy" id="1121340"/>
    <lineage>
        <taxon>Bacteria</taxon>
        <taxon>Bacillati</taxon>
        <taxon>Bacillota</taxon>
        <taxon>Clostridia</taxon>
        <taxon>Eubacteriales</taxon>
        <taxon>Clostridiaceae</taxon>
        <taxon>Clostridium</taxon>
    </lineage>
</organism>